<accession>A0A067QKN9</accession>
<feature type="DNA-binding region" description="Homeobox" evidence="4">
    <location>
        <begin position="29"/>
        <end position="88"/>
    </location>
</feature>
<dbReference type="PROSITE" id="PS50071">
    <property type="entry name" value="HOMEOBOX_2"/>
    <property type="match status" value="3"/>
</dbReference>
<dbReference type="STRING" id="933084.A0A067QKN9"/>
<dbReference type="InterPro" id="IPR051000">
    <property type="entry name" value="Homeobox_DNA-bind_prot"/>
</dbReference>
<reference evidence="9" key="1">
    <citation type="journal article" date="2014" name="Proc. Natl. Acad. Sci. U.S.A.">
        <title>Extensive sampling of basidiomycete genomes demonstrates inadequacy of the white-rot/brown-rot paradigm for wood decay fungi.</title>
        <authorList>
            <person name="Riley R."/>
            <person name="Salamov A.A."/>
            <person name="Brown D.W."/>
            <person name="Nagy L.G."/>
            <person name="Floudas D."/>
            <person name="Held B.W."/>
            <person name="Levasseur A."/>
            <person name="Lombard V."/>
            <person name="Morin E."/>
            <person name="Otillar R."/>
            <person name="Lindquist E.A."/>
            <person name="Sun H."/>
            <person name="LaButti K.M."/>
            <person name="Schmutz J."/>
            <person name="Jabbour D."/>
            <person name="Luo H."/>
            <person name="Baker S.E."/>
            <person name="Pisabarro A.G."/>
            <person name="Walton J.D."/>
            <person name="Blanchette R.A."/>
            <person name="Henrissat B."/>
            <person name="Martin F."/>
            <person name="Cullen D."/>
            <person name="Hibbett D.S."/>
            <person name="Grigoriev I.V."/>
        </authorList>
    </citation>
    <scope>NUCLEOTIDE SEQUENCE [LARGE SCALE GENOMIC DNA]</scope>
    <source>
        <strain evidence="9">MUCL 33604</strain>
    </source>
</reference>
<feature type="region of interest" description="Disordered" evidence="6">
    <location>
        <begin position="233"/>
        <end position="327"/>
    </location>
</feature>
<comment type="subcellular location">
    <subcellularLocation>
        <location evidence="4 5">Nucleus</location>
    </subcellularLocation>
</comment>
<feature type="region of interest" description="Disordered" evidence="6">
    <location>
        <begin position="1"/>
        <end position="40"/>
    </location>
</feature>
<evidence type="ECO:0000256" key="1">
    <source>
        <dbReference type="ARBA" id="ARBA00023125"/>
    </source>
</evidence>
<gene>
    <name evidence="8" type="ORF">JAAARDRAFT_29212</name>
</gene>
<dbReference type="Gene3D" id="1.10.10.60">
    <property type="entry name" value="Homeodomain-like"/>
    <property type="match status" value="3"/>
</dbReference>
<dbReference type="OrthoDB" id="6159439at2759"/>
<keyword evidence="3 4" id="KW-0539">Nucleus</keyword>
<evidence type="ECO:0000256" key="5">
    <source>
        <dbReference type="RuleBase" id="RU000682"/>
    </source>
</evidence>
<dbReference type="PANTHER" id="PTHR24324">
    <property type="entry name" value="HOMEOBOX PROTEIN HHEX"/>
    <property type="match status" value="1"/>
</dbReference>
<dbReference type="InterPro" id="IPR017970">
    <property type="entry name" value="Homeobox_CS"/>
</dbReference>
<dbReference type="PROSITE" id="PS00027">
    <property type="entry name" value="HOMEOBOX_1"/>
    <property type="match status" value="1"/>
</dbReference>
<dbReference type="GO" id="GO:0000978">
    <property type="term" value="F:RNA polymerase II cis-regulatory region sequence-specific DNA binding"/>
    <property type="evidence" value="ECO:0007669"/>
    <property type="project" value="TreeGrafter"/>
</dbReference>
<feature type="domain" description="Homeobox" evidence="7">
    <location>
        <begin position="27"/>
        <end position="87"/>
    </location>
</feature>
<dbReference type="InterPro" id="IPR001356">
    <property type="entry name" value="HD"/>
</dbReference>
<dbReference type="PANTHER" id="PTHR24324:SF9">
    <property type="entry name" value="HOMEOBOX DOMAIN-CONTAINING PROTEIN"/>
    <property type="match status" value="1"/>
</dbReference>
<evidence type="ECO:0000256" key="3">
    <source>
        <dbReference type="ARBA" id="ARBA00023242"/>
    </source>
</evidence>
<feature type="compositionally biased region" description="Polar residues" evidence="6">
    <location>
        <begin position="253"/>
        <end position="269"/>
    </location>
</feature>
<dbReference type="AlphaFoldDB" id="A0A067QKN9"/>
<feature type="compositionally biased region" description="Low complexity" evidence="6">
    <location>
        <begin position="89"/>
        <end position="123"/>
    </location>
</feature>
<feature type="compositionally biased region" description="Basic residues" evidence="6">
    <location>
        <begin position="28"/>
        <end position="37"/>
    </location>
</feature>
<keyword evidence="1 4" id="KW-0238">DNA-binding</keyword>
<dbReference type="GO" id="GO:0030154">
    <property type="term" value="P:cell differentiation"/>
    <property type="evidence" value="ECO:0007669"/>
    <property type="project" value="TreeGrafter"/>
</dbReference>
<feature type="region of interest" description="Disordered" evidence="6">
    <location>
        <begin position="165"/>
        <end position="195"/>
    </location>
</feature>
<evidence type="ECO:0000313" key="9">
    <source>
        <dbReference type="Proteomes" id="UP000027265"/>
    </source>
</evidence>
<dbReference type="InParanoid" id="A0A067QKN9"/>
<feature type="region of interest" description="Disordered" evidence="6">
    <location>
        <begin position="77"/>
        <end position="129"/>
    </location>
</feature>
<feature type="compositionally biased region" description="Low complexity" evidence="6">
    <location>
        <begin position="407"/>
        <end position="420"/>
    </location>
</feature>
<feature type="region of interest" description="Disordered" evidence="6">
    <location>
        <begin position="402"/>
        <end position="487"/>
    </location>
</feature>
<organism evidence="8 9">
    <name type="scientific">Jaapia argillacea MUCL 33604</name>
    <dbReference type="NCBI Taxonomy" id="933084"/>
    <lineage>
        <taxon>Eukaryota</taxon>
        <taxon>Fungi</taxon>
        <taxon>Dikarya</taxon>
        <taxon>Basidiomycota</taxon>
        <taxon>Agaricomycotina</taxon>
        <taxon>Agaricomycetes</taxon>
        <taxon>Agaricomycetidae</taxon>
        <taxon>Jaapiales</taxon>
        <taxon>Jaapiaceae</taxon>
        <taxon>Jaapia</taxon>
    </lineage>
</organism>
<feature type="compositionally biased region" description="Basic and acidic residues" evidence="6">
    <location>
        <begin position="241"/>
        <end position="252"/>
    </location>
</feature>
<dbReference type="CDD" id="cd00086">
    <property type="entry name" value="homeodomain"/>
    <property type="match status" value="3"/>
</dbReference>
<dbReference type="Proteomes" id="UP000027265">
    <property type="component" value="Unassembled WGS sequence"/>
</dbReference>
<feature type="compositionally biased region" description="Basic and acidic residues" evidence="6">
    <location>
        <begin position="421"/>
        <end position="439"/>
    </location>
</feature>
<dbReference type="InterPro" id="IPR009057">
    <property type="entry name" value="Homeodomain-like_sf"/>
</dbReference>
<dbReference type="GO" id="GO:0000981">
    <property type="term" value="F:DNA-binding transcription factor activity, RNA polymerase II-specific"/>
    <property type="evidence" value="ECO:0007669"/>
    <property type="project" value="InterPro"/>
</dbReference>
<feature type="DNA-binding region" description="Homeobox" evidence="4">
    <location>
        <begin position="318"/>
        <end position="377"/>
    </location>
</feature>
<protein>
    <recommendedName>
        <fullName evidence="7">Homeobox domain-containing protein</fullName>
    </recommendedName>
</protein>
<feature type="domain" description="Homeobox" evidence="7">
    <location>
        <begin position="181"/>
        <end position="241"/>
    </location>
</feature>
<dbReference type="GO" id="GO:0005634">
    <property type="term" value="C:nucleus"/>
    <property type="evidence" value="ECO:0007669"/>
    <property type="project" value="UniProtKB-SubCell"/>
</dbReference>
<name>A0A067QKN9_9AGAM</name>
<proteinExistence type="predicted"/>
<dbReference type="SMART" id="SM00389">
    <property type="entry name" value="HOX"/>
    <property type="match status" value="3"/>
</dbReference>
<feature type="DNA-binding region" description="Homeobox" evidence="4">
    <location>
        <begin position="183"/>
        <end position="242"/>
    </location>
</feature>
<dbReference type="EMBL" id="KL197710">
    <property type="protein sequence ID" value="KDQ63196.1"/>
    <property type="molecule type" value="Genomic_DNA"/>
</dbReference>
<evidence type="ECO:0000256" key="4">
    <source>
        <dbReference type="PROSITE-ProRule" id="PRU00108"/>
    </source>
</evidence>
<evidence type="ECO:0000259" key="7">
    <source>
        <dbReference type="PROSITE" id="PS50071"/>
    </source>
</evidence>
<evidence type="ECO:0000256" key="6">
    <source>
        <dbReference type="SAM" id="MobiDB-lite"/>
    </source>
</evidence>
<dbReference type="HOGENOM" id="CLU_030817_0_0_1"/>
<feature type="compositionally biased region" description="Acidic residues" evidence="6">
    <location>
        <begin position="464"/>
        <end position="474"/>
    </location>
</feature>
<evidence type="ECO:0000256" key="2">
    <source>
        <dbReference type="ARBA" id="ARBA00023155"/>
    </source>
</evidence>
<feature type="compositionally biased region" description="Polar residues" evidence="6">
    <location>
        <begin position="441"/>
        <end position="455"/>
    </location>
</feature>
<keyword evidence="9" id="KW-1185">Reference proteome</keyword>
<evidence type="ECO:0000313" key="8">
    <source>
        <dbReference type="EMBL" id="KDQ63196.1"/>
    </source>
</evidence>
<keyword evidence="2 4" id="KW-0371">Homeobox</keyword>
<feature type="domain" description="Homeobox" evidence="7">
    <location>
        <begin position="316"/>
        <end position="376"/>
    </location>
</feature>
<sequence>MPPSYPSWPQSHPDTPDIPDSEPTTKDKQKKPRHRHSASQLAALNELYEKNEHPSLDERTALAERLGMETKTVNAWFQNKRASAKKRQQQQQTQSQRAAPPFELPPISALLASAPSPQSSAPITRRRPLQLAPEYDDYLDDDDLPLRNQLPPIESFHHQQNSFYAGTEERKHVYDTPPESSMPRKMRFRPTPQQTDELRKLYTINPHPSKEEREELGKHIGMRYQSVTNWFQNQRSLAKKRKEEEGDSHPSEHQATPDPQQHTRTSSPAIYSAFPPASSHPSLGLPVPPRSSHHPSLRPSSPASTRSMPYPVSADVRGRPRRSRPEPYQLDKLKELFRRTSTPSIEERGALALEIGMDLTKVTNWFRNLRQTARKRAARLGGAVEDYADDDGISIINTNSASVSRAGSPSFYPSGSSSSSAHHDHDLDEYMDMDSEHLHSRSPSYTTSHPLSYQHSDVDVNSDVSDEEEEDYQEEIVTPSPSPPPSSMVDVRMHHDWDSDKLERSGTDRFTSVKMEDALLLLSFHHNAAVRY</sequence>
<dbReference type="Pfam" id="PF00046">
    <property type="entry name" value="Homeodomain"/>
    <property type="match status" value="3"/>
</dbReference>
<dbReference type="SUPFAM" id="SSF46689">
    <property type="entry name" value="Homeodomain-like"/>
    <property type="match status" value="3"/>
</dbReference>